<dbReference type="AlphaFoldDB" id="A0AAP0IEG7"/>
<name>A0AAP0IEG7_9MAGN</name>
<sequence length="102" mass="10292">MANPLAKSSSDARGGAESGAIGADVGTGDGCKDDGGGIGPDVGAVAGCDVDGSKEVLPTKEILSRSINASSICKYRACISCICSRSKSLSRATFNNYASTRW</sequence>
<feature type="region of interest" description="Disordered" evidence="1">
    <location>
        <begin position="1"/>
        <end position="27"/>
    </location>
</feature>
<keyword evidence="3" id="KW-1185">Reference proteome</keyword>
<protein>
    <submittedName>
        <fullName evidence="2">Uncharacterized protein</fullName>
    </submittedName>
</protein>
<organism evidence="2 3">
    <name type="scientific">Stephania yunnanensis</name>
    <dbReference type="NCBI Taxonomy" id="152371"/>
    <lineage>
        <taxon>Eukaryota</taxon>
        <taxon>Viridiplantae</taxon>
        <taxon>Streptophyta</taxon>
        <taxon>Embryophyta</taxon>
        <taxon>Tracheophyta</taxon>
        <taxon>Spermatophyta</taxon>
        <taxon>Magnoliopsida</taxon>
        <taxon>Ranunculales</taxon>
        <taxon>Menispermaceae</taxon>
        <taxon>Menispermoideae</taxon>
        <taxon>Cissampelideae</taxon>
        <taxon>Stephania</taxon>
    </lineage>
</organism>
<comment type="caution">
    <text evidence="2">The sequence shown here is derived from an EMBL/GenBank/DDBJ whole genome shotgun (WGS) entry which is preliminary data.</text>
</comment>
<evidence type="ECO:0000313" key="2">
    <source>
        <dbReference type="EMBL" id="KAK9113938.1"/>
    </source>
</evidence>
<gene>
    <name evidence="2" type="ORF">Syun_020735</name>
</gene>
<reference evidence="2 3" key="1">
    <citation type="submission" date="2024-01" db="EMBL/GenBank/DDBJ databases">
        <title>Genome assemblies of Stephania.</title>
        <authorList>
            <person name="Yang L."/>
        </authorList>
    </citation>
    <scope>NUCLEOTIDE SEQUENCE [LARGE SCALE GENOMIC DNA]</scope>
    <source>
        <strain evidence="2">YNDBR</strain>
        <tissue evidence="2">Leaf</tissue>
    </source>
</reference>
<proteinExistence type="predicted"/>
<evidence type="ECO:0000256" key="1">
    <source>
        <dbReference type="SAM" id="MobiDB-lite"/>
    </source>
</evidence>
<dbReference type="EMBL" id="JBBNAF010000009">
    <property type="protein sequence ID" value="KAK9113938.1"/>
    <property type="molecule type" value="Genomic_DNA"/>
</dbReference>
<feature type="compositionally biased region" description="Polar residues" evidence="1">
    <location>
        <begin position="1"/>
        <end position="11"/>
    </location>
</feature>
<dbReference type="Proteomes" id="UP001420932">
    <property type="component" value="Unassembled WGS sequence"/>
</dbReference>
<accession>A0AAP0IEG7</accession>
<evidence type="ECO:0000313" key="3">
    <source>
        <dbReference type="Proteomes" id="UP001420932"/>
    </source>
</evidence>